<sequence>MGGYTQMSIWKWMACGFLCKNMGYHPDGTTSLIGSSMYARAPAESYFVPVTSITESWPPSFSEAYAQVSSASISQNVFASMGNNSSGPSLRAAGMHSLVFPSATYISAGPCSRKG</sequence>
<reference evidence="1" key="1">
    <citation type="submission" date="2021-01" db="EMBL/GenBank/DDBJ databases">
        <authorList>
            <person name="Corre E."/>
            <person name="Pelletier E."/>
            <person name="Niang G."/>
            <person name="Scheremetjew M."/>
            <person name="Finn R."/>
            <person name="Kale V."/>
            <person name="Holt S."/>
            <person name="Cochrane G."/>
            <person name="Meng A."/>
            <person name="Brown T."/>
            <person name="Cohen L."/>
        </authorList>
    </citation>
    <scope>NUCLEOTIDE SEQUENCE</scope>
    <source>
        <strain evidence="1">CCMP1381</strain>
    </source>
</reference>
<name>A0A7S2E358_9STRA</name>
<protein>
    <submittedName>
        <fullName evidence="1">Uncharacterized protein</fullName>
    </submittedName>
</protein>
<proteinExistence type="predicted"/>
<dbReference type="EMBL" id="HBGS01053318">
    <property type="protein sequence ID" value="CAD9471873.1"/>
    <property type="molecule type" value="Transcribed_RNA"/>
</dbReference>
<accession>A0A7S2E358</accession>
<organism evidence="1">
    <name type="scientific">Octactis speculum</name>
    <dbReference type="NCBI Taxonomy" id="3111310"/>
    <lineage>
        <taxon>Eukaryota</taxon>
        <taxon>Sar</taxon>
        <taxon>Stramenopiles</taxon>
        <taxon>Ochrophyta</taxon>
        <taxon>Dictyochophyceae</taxon>
        <taxon>Dictyochales</taxon>
        <taxon>Dictyochaceae</taxon>
        <taxon>Octactis</taxon>
    </lineage>
</organism>
<evidence type="ECO:0000313" key="1">
    <source>
        <dbReference type="EMBL" id="CAD9471873.1"/>
    </source>
</evidence>
<dbReference type="AlphaFoldDB" id="A0A7S2E358"/>
<gene>
    <name evidence="1" type="ORF">DSPE1174_LOCUS27506</name>
</gene>